<reference evidence="9" key="1">
    <citation type="submission" date="2021-01" db="EMBL/GenBank/DDBJ databases">
        <title>Whole genome shotgun sequence of Sinosporangium siamense NBRC 109515.</title>
        <authorList>
            <person name="Komaki H."/>
            <person name="Tamura T."/>
        </authorList>
    </citation>
    <scope>NUCLEOTIDE SEQUENCE</scope>
    <source>
        <strain evidence="9">NBRC 109515</strain>
    </source>
</reference>
<dbReference type="InterPro" id="IPR037294">
    <property type="entry name" value="ABC_BtuC-like"/>
</dbReference>
<dbReference type="SUPFAM" id="SSF81345">
    <property type="entry name" value="ABC transporter involved in vitamin B12 uptake, BtuC"/>
    <property type="match status" value="1"/>
</dbReference>
<dbReference type="AlphaFoldDB" id="A0A919RCV1"/>
<dbReference type="CDD" id="cd06550">
    <property type="entry name" value="TM_ABC_iron-siderophores_like"/>
    <property type="match status" value="1"/>
</dbReference>
<keyword evidence="10" id="KW-1185">Reference proteome</keyword>
<evidence type="ECO:0000256" key="5">
    <source>
        <dbReference type="ARBA" id="ARBA00022692"/>
    </source>
</evidence>
<evidence type="ECO:0000256" key="6">
    <source>
        <dbReference type="ARBA" id="ARBA00022989"/>
    </source>
</evidence>
<comment type="similarity">
    <text evidence="2">Belongs to the binding-protein-dependent transport system permease family. FecCD subfamily.</text>
</comment>
<gene>
    <name evidence="9" type="ORF">Ssi02_17890</name>
</gene>
<dbReference type="Pfam" id="PF01032">
    <property type="entry name" value="FecCD"/>
    <property type="match status" value="1"/>
</dbReference>
<dbReference type="GO" id="GO:0005886">
    <property type="term" value="C:plasma membrane"/>
    <property type="evidence" value="ECO:0007669"/>
    <property type="project" value="UniProtKB-SubCell"/>
</dbReference>
<dbReference type="Gene3D" id="1.10.3470.10">
    <property type="entry name" value="ABC transporter involved in vitamin B12 uptake, BtuC"/>
    <property type="match status" value="1"/>
</dbReference>
<dbReference type="GO" id="GO:0033214">
    <property type="term" value="P:siderophore-iron import into cell"/>
    <property type="evidence" value="ECO:0007669"/>
    <property type="project" value="TreeGrafter"/>
</dbReference>
<feature type="transmembrane region" description="Helical" evidence="8">
    <location>
        <begin position="318"/>
        <end position="339"/>
    </location>
</feature>
<evidence type="ECO:0000256" key="1">
    <source>
        <dbReference type="ARBA" id="ARBA00004651"/>
    </source>
</evidence>
<keyword evidence="6 8" id="KW-1133">Transmembrane helix</keyword>
<evidence type="ECO:0000256" key="2">
    <source>
        <dbReference type="ARBA" id="ARBA00007935"/>
    </source>
</evidence>
<keyword evidence="4" id="KW-1003">Cell membrane</keyword>
<accession>A0A919RCV1</accession>
<sequence>MKSAYLTHAKALRTTRRRATLRDTTISVVLFSLTAALMVYGMGLGKAAVTLPEVVDVVLGRADNVARFVVFELRLPRILTAVVAGLCLGLSGAIFQSTMRNPLASPDIIGINQSAGAAGVLALVVFGLSGLPFMLIVLAGGLGGALLVYLIAWRGKGATQRLILVGIGMAAVFTGITSYLLTVTDLLEATQLFVWINGGLGRADWAVLVPLLICAALLLPLTVALARRLAILELGDEPAAGLGVPVDRSRLWLLAAAVGLGASAVAVVGPLPFVALVSAPIARRIAGPGSPALLPSALIGAVLLLSSDLAAQFAIPGVLLPAGVVTGVVGGPYLLWLLVRLNRR</sequence>
<dbReference type="PANTHER" id="PTHR30472">
    <property type="entry name" value="FERRIC ENTEROBACTIN TRANSPORT SYSTEM PERMEASE PROTEIN"/>
    <property type="match status" value="1"/>
</dbReference>
<evidence type="ECO:0000313" key="10">
    <source>
        <dbReference type="Proteomes" id="UP000606172"/>
    </source>
</evidence>
<dbReference type="PANTHER" id="PTHR30472:SF24">
    <property type="entry name" value="FERRIC ENTEROBACTIN TRANSPORT SYSTEM PERMEASE PROTEIN FEPG"/>
    <property type="match status" value="1"/>
</dbReference>
<organism evidence="9 10">
    <name type="scientific">Sinosporangium siamense</name>
    <dbReference type="NCBI Taxonomy" id="1367973"/>
    <lineage>
        <taxon>Bacteria</taxon>
        <taxon>Bacillati</taxon>
        <taxon>Actinomycetota</taxon>
        <taxon>Actinomycetes</taxon>
        <taxon>Streptosporangiales</taxon>
        <taxon>Streptosporangiaceae</taxon>
        <taxon>Sinosporangium</taxon>
    </lineage>
</organism>
<keyword evidence="5 8" id="KW-0812">Transmembrane</keyword>
<comment type="subcellular location">
    <subcellularLocation>
        <location evidence="1">Cell membrane</location>
        <topology evidence="1">Multi-pass membrane protein</topology>
    </subcellularLocation>
</comment>
<comment type="caution">
    <text evidence="9">The sequence shown here is derived from an EMBL/GenBank/DDBJ whole genome shotgun (WGS) entry which is preliminary data.</text>
</comment>
<name>A0A919RCV1_9ACTN</name>
<protein>
    <submittedName>
        <fullName evidence="9">Iron ABC transporter permease</fullName>
    </submittedName>
</protein>
<dbReference type="Proteomes" id="UP000606172">
    <property type="component" value="Unassembled WGS sequence"/>
</dbReference>
<dbReference type="EMBL" id="BOOW01000010">
    <property type="protein sequence ID" value="GII91558.1"/>
    <property type="molecule type" value="Genomic_DNA"/>
</dbReference>
<feature type="transmembrane region" description="Helical" evidence="8">
    <location>
        <begin position="205"/>
        <end position="230"/>
    </location>
</feature>
<evidence type="ECO:0000256" key="7">
    <source>
        <dbReference type="ARBA" id="ARBA00023136"/>
    </source>
</evidence>
<evidence type="ECO:0000256" key="4">
    <source>
        <dbReference type="ARBA" id="ARBA00022475"/>
    </source>
</evidence>
<evidence type="ECO:0000256" key="8">
    <source>
        <dbReference type="SAM" id="Phobius"/>
    </source>
</evidence>
<feature type="transmembrane region" description="Helical" evidence="8">
    <location>
        <begin position="108"/>
        <end position="127"/>
    </location>
</feature>
<feature type="transmembrane region" description="Helical" evidence="8">
    <location>
        <begin position="78"/>
        <end position="96"/>
    </location>
</feature>
<dbReference type="RefSeq" id="WP_204023239.1">
    <property type="nucleotide sequence ID" value="NZ_BOOW01000010.1"/>
</dbReference>
<dbReference type="InterPro" id="IPR000522">
    <property type="entry name" value="ABC_transptr_permease_BtuC"/>
</dbReference>
<feature type="transmembrane region" description="Helical" evidence="8">
    <location>
        <begin position="251"/>
        <end position="273"/>
    </location>
</feature>
<keyword evidence="3" id="KW-0813">Transport</keyword>
<feature type="transmembrane region" description="Helical" evidence="8">
    <location>
        <begin position="162"/>
        <end position="181"/>
    </location>
</feature>
<evidence type="ECO:0000256" key="3">
    <source>
        <dbReference type="ARBA" id="ARBA00022448"/>
    </source>
</evidence>
<evidence type="ECO:0000313" key="9">
    <source>
        <dbReference type="EMBL" id="GII91558.1"/>
    </source>
</evidence>
<keyword evidence="7 8" id="KW-0472">Membrane</keyword>
<feature type="transmembrane region" description="Helical" evidence="8">
    <location>
        <begin position="133"/>
        <end position="153"/>
    </location>
</feature>
<feature type="transmembrane region" description="Helical" evidence="8">
    <location>
        <begin position="21"/>
        <end position="42"/>
    </location>
</feature>
<dbReference type="GO" id="GO:0022857">
    <property type="term" value="F:transmembrane transporter activity"/>
    <property type="evidence" value="ECO:0007669"/>
    <property type="project" value="InterPro"/>
</dbReference>
<proteinExistence type="inferred from homology"/>